<gene>
    <name evidence="6" type="ORF">HMPREF9452_01752</name>
</gene>
<proteinExistence type="predicted"/>
<dbReference type="PRINTS" id="PR00598">
    <property type="entry name" value="HTHMARR"/>
</dbReference>
<evidence type="ECO:0000313" key="7">
    <source>
        <dbReference type="Proteomes" id="UP000004830"/>
    </source>
</evidence>
<keyword evidence="2" id="KW-0238">DNA-binding</keyword>
<dbReference type="HOGENOM" id="CLU_135500_0_0_11"/>
<dbReference type="GO" id="GO:0003700">
    <property type="term" value="F:DNA-binding transcription factor activity"/>
    <property type="evidence" value="ECO:0007669"/>
    <property type="project" value="InterPro"/>
</dbReference>
<dbReference type="Pfam" id="PF01047">
    <property type="entry name" value="MarR"/>
    <property type="match status" value="1"/>
</dbReference>
<dbReference type="AlphaFoldDB" id="G1WKD2"/>
<dbReference type="PANTHER" id="PTHR42756:SF1">
    <property type="entry name" value="TRANSCRIPTIONAL REPRESSOR OF EMRAB OPERON"/>
    <property type="match status" value="1"/>
</dbReference>
<dbReference type="InterPro" id="IPR036390">
    <property type="entry name" value="WH_DNA-bd_sf"/>
</dbReference>
<evidence type="ECO:0000313" key="6">
    <source>
        <dbReference type="EMBL" id="EGX69461.1"/>
    </source>
</evidence>
<dbReference type="PROSITE" id="PS01117">
    <property type="entry name" value="HTH_MARR_1"/>
    <property type="match status" value="1"/>
</dbReference>
<dbReference type="eggNOG" id="COG1846">
    <property type="taxonomic scope" value="Bacteria"/>
</dbReference>
<sequence length="171" mass="18942">MNGSEEERREVTASNAMRGPVCPDLPDAPALEEDPVMARAARILTNLGFCGHYMHFHRGGRSGRAPILCLLEKNGGTMSQQALGASFDLKAGSLSEILSKMEGGGLITRTRDRQDRRQLTVCLTEAGAEAARLETEARIRFRTRAFSNLTPEEQDQLADLLDRVKSRWEEL</sequence>
<dbReference type="SUPFAM" id="SSF46785">
    <property type="entry name" value="Winged helix' DNA-binding domain"/>
    <property type="match status" value="1"/>
</dbReference>
<dbReference type="STRING" id="742742.HMPREF9452_01752"/>
<name>G1WKD2_9ACTN</name>
<comment type="caution">
    <text evidence="6">The sequence shown here is derived from an EMBL/GenBank/DDBJ whole genome shotgun (WGS) entry which is preliminary data.</text>
</comment>
<dbReference type="PANTHER" id="PTHR42756">
    <property type="entry name" value="TRANSCRIPTIONAL REGULATOR, MARR"/>
    <property type="match status" value="1"/>
</dbReference>
<keyword evidence="3" id="KW-0804">Transcription</keyword>
<dbReference type="InterPro" id="IPR036388">
    <property type="entry name" value="WH-like_DNA-bd_sf"/>
</dbReference>
<evidence type="ECO:0000256" key="3">
    <source>
        <dbReference type="ARBA" id="ARBA00023163"/>
    </source>
</evidence>
<feature type="compositionally biased region" description="Basic and acidic residues" evidence="4">
    <location>
        <begin position="1"/>
        <end position="11"/>
    </location>
</feature>
<dbReference type="GeneID" id="62759444"/>
<evidence type="ECO:0000256" key="2">
    <source>
        <dbReference type="ARBA" id="ARBA00023125"/>
    </source>
</evidence>
<organism evidence="6 7">
    <name type="scientific">Collinsella tanakaei YIT 12063</name>
    <dbReference type="NCBI Taxonomy" id="742742"/>
    <lineage>
        <taxon>Bacteria</taxon>
        <taxon>Bacillati</taxon>
        <taxon>Actinomycetota</taxon>
        <taxon>Coriobacteriia</taxon>
        <taxon>Coriobacteriales</taxon>
        <taxon>Coriobacteriaceae</taxon>
        <taxon>Collinsella</taxon>
    </lineage>
</organism>
<dbReference type="EMBL" id="ADLS01000023">
    <property type="protein sequence ID" value="EGX69461.1"/>
    <property type="molecule type" value="Genomic_DNA"/>
</dbReference>
<dbReference type="RefSeq" id="WP_009141786.1">
    <property type="nucleotide sequence ID" value="NZ_JH126472.1"/>
</dbReference>
<reference evidence="6 7" key="1">
    <citation type="submission" date="2011-06" db="EMBL/GenBank/DDBJ databases">
        <title>The Genome Sequence of Collinsella tanakaei YIT 12063.</title>
        <authorList>
            <consortium name="The Broad Institute Genome Sequencing Platform"/>
            <person name="Earl A."/>
            <person name="Ward D."/>
            <person name="Feldgarden M."/>
            <person name="Gevers D."/>
            <person name="Morotomi M."/>
            <person name="Young S.K."/>
            <person name="Zeng Q."/>
            <person name="Gargeya S."/>
            <person name="Fitzgerald M."/>
            <person name="Haas B."/>
            <person name="Abouelleil A."/>
            <person name="Alvarado L."/>
            <person name="Arachchi H.M."/>
            <person name="Berlin A."/>
            <person name="Brown A."/>
            <person name="Chapman S.B."/>
            <person name="Chen Z."/>
            <person name="Dunbar C."/>
            <person name="Freedman E."/>
            <person name="Gearin G."/>
            <person name="Gellesch M."/>
            <person name="Goldberg J."/>
            <person name="Griggs A."/>
            <person name="Gujja S."/>
            <person name="Heiman D."/>
            <person name="Howarth C."/>
            <person name="Larson L."/>
            <person name="Lui A."/>
            <person name="MacDonald P.J.P."/>
            <person name="Mehta T."/>
            <person name="Montmayeur A."/>
            <person name="Murphy C."/>
            <person name="Neiman D."/>
            <person name="Pearson M."/>
            <person name="Priest M."/>
            <person name="Roberts A."/>
            <person name="Saif S."/>
            <person name="Shea T."/>
            <person name="Shenoy N."/>
            <person name="Sisk P."/>
            <person name="Stolte C."/>
            <person name="Sykes S."/>
            <person name="Wortman J."/>
            <person name="Nusbaum C."/>
            <person name="Birren B."/>
        </authorList>
    </citation>
    <scope>NUCLEOTIDE SEQUENCE [LARGE SCALE GENOMIC DNA]</scope>
    <source>
        <strain evidence="6 7">YIT 12063</strain>
    </source>
</reference>
<dbReference type="Gene3D" id="1.10.10.10">
    <property type="entry name" value="Winged helix-like DNA-binding domain superfamily/Winged helix DNA-binding domain"/>
    <property type="match status" value="1"/>
</dbReference>
<keyword evidence="7" id="KW-1185">Reference proteome</keyword>
<dbReference type="InterPro" id="IPR023187">
    <property type="entry name" value="Tscrpt_reg_MarR-type_CS"/>
</dbReference>
<dbReference type="PATRIC" id="fig|742742.3.peg.1736"/>
<dbReference type="Proteomes" id="UP000004830">
    <property type="component" value="Unassembled WGS sequence"/>
</dbReference>
<evidence type="ECO:0000259" key="5">
    <source>
        <dbReference type="PROSITE" id="PS50995"/>
    </source>
</evidence>
<keyword evidence="1" id="KW-0805">Transcription regulation</keyword>
<dbReference type="OrthoDB" id="3186444at2"/>
<protein>
    <recommendedName>
        <fullName evidence="5">HTH marR-type domain-containing protein</fullName>
    </recommendedName>
</protein>
<dbReference type="GO" id="GO:0003677">
    <property type="term" value="F:DNA binding"/>
    <property type="evidence" value="ECO:0007669"/>
    <property type="project" value="UniProtKB-KW"/>
</dbReference>
<accession>G1WKD2</accession>
<feature type="region of interest" description="Disordered" evidence="4">
    <location>
        <begin position="1"/>
        <end position="28"/>
    </location>
</feature>
<dbReference type="SMART" id="SM00347">
    <property type="entry name" value="HTH_MARR"/>
    <property type="match status" value="1"/>
</dbReference>
<dbReference type="InterPro" id="IPR000835">
    <property type="entry name" value="HTH_MarR-typ"/>
</dbReference>
<feature type="domain" description="HTH marR-type" evidence="5">
    <location>
        <begin position="33"/>
        <end position="166"/>
    </location>
</feature>
<evidence type="ECO:0000256" key="4">
    <source>
        <dbReference type="SAM" id="MobiDB-lite"/>
    </source>
</evidence>
<dbReference type="PROSITE" id="PS50995">
    <property type="entry name" value="HTH_MARR_2"/>
    <property type="match status" value="1"/>
</dbReference>
<evidence type="ECO:0000256" key="1">
    <source>
        <dbReference type="ARBA" id="ARBA00023015"/>
    </source>
</evidence>